<proteinExistence type="predicted"/>
<feature type="signal peptide" evidence="1">
    <location>
        <begin position="1"/>
        <end position="22"/>
    </location>
</feature>
<dbReference type="Proteomes" id="UP000294847">
    <property type="component" value="Chromosome 1"/>
</dbReference>
<evidence type="ECO:0008006" key="4">
    <source>
        <dbReference type="Google" id="ProtNLM"/>
    </source>
</evidence>
<dbReference type="EMBL" id="CP034204">
    <property type="protein sequence ID" value="QBZ54331.1"/>
    <property type="molecule type" value="Genomic_DNA"/>
</dbReference>
<protein>
    <recommendedName>
        <fullName evidence="4">Secreted protein</fullName>
    </recommendedName>
</protein>
<reference evidence="2 3" key="1">
    <citation type="journal article" date="2019" name="Mol. Biol. Evol.">
        <title>Blast fungal genomes show frequent chromosomal changes, gene gains and losses, and effector gene turnover.</title>
        <authorList>
            <person name="Gomez Luciano L.B."/>
            <person name="Jason Tsai I."/>
            <person name="Chuma I."/>
            <person name="Tosa Y."/>
            <person name="Chen Y.H."/>
            <person name="Li J.Y."/>
            <person name="Li M.Y."/>
            <person name="Jade Lu M.Y."/>
            <person name="Nakayashiki H."/>
            <person name="Li W.H."/>
        </authorList>
    </citation>
    <scope>NUCLEOTIDE SEQUENCE [LARGE SCALE GENOMIC DNA]</scope>
    <source>
        <strain evidence="2">MZ5-1-6</strain>
    </source>
</reference>
<accession>A0A4P7MYV1</accession>
<keyword evidence="1" id="KW-0732">Signal</keyword>
<gene>
    <name evidence="2" type="ORF">PoMZ_10027</name>
</gene>
<feature type="chain" id="PRO_5020354751" description="Secreted protein" evidence="1">
    <location>
        <begin position="23"/>
        <end position="80"/>
    </location>
</feature>
<organism evidence="2 3">
    <name type="scientific">Pyricularia oryzae</name>
    <name type="common">Rice blast fungus</name>
    <name type="synonym">Magnaporthe oryzae</name>
    <dbReference type="NCBI Taxonomy" id="318829"/>
    <lineage>
        <taxon>Eukaryota</taxon>
        <taxon>Fungi</taxon>
        <taxon>Dikarya</taxon>
        <taxon>Ascomycota</taxon>
        <taxon>Pezizomycotina</taxon>
        <taxon>Sordariomycetes</taxon>
        <taxon>Sordariomycetidae</taxon>
        <taxon>Magnaporthales</taxon>
        <taxon>Pyriculariaceae</taxon>
        <taxon>Pyricularia</taxon>
    </lineage>
</organism>
<evidence type="ECO:0000313" key="2">
    <source>
        <dbReference type="EMBL" id="QBZ54331.1"/>
    </source>
</evidence>
<dbReference type="AlphaFoldDB" id="A0A4P7MYV1"/>
<evidence type="ECO:0000256" key="1">
    <source>
        <dbReference type="SAM" id="SignalP"/>
    </source>
</evidence>
<evidence type="ECO:0000313" key="3">
    <source>
        <dbReference type="Proteomes" id="UP000294847"/>
    </source>
</evidence>
<name>A0A4P7MYV1_PYROR</name>
<sequence length="80" mass="8972">MFGLRLLIKWLMFGGVIFPVVSFRKSCQTQRVLASYISLKSDGTMLHIETVYATTPLRHAPLRATAPYPTTPSYFVAVHA</sequence>